<reference evidence="6 7" key="1">
    <citation type="submission" date="2020-09" db="EMBL/GenBank/DDBJ databases">
        <title>Biosynthesis of the nuclear factor of activated T cells inhibitor NFAT-133 and its congeners in Streptomyces pactum.</title>
        <authorList>
            <person name="Zhou W."/>
            <person name="Posri P."/>
            <person name="Abugrain M.E."/>
            <person name="Weisberg A.J."/>
            <person name="Chang J.H."/>
            <person name="Mahmud T."/>
        </authorList>
    </citation>
    <scope>NUCLEOTIDE SEQUENCE [LARGE SCALE GENOMIC DNA]</scope>
    <source>
        <strain evidence="6 7">ATCC 27456</strain>
    </source>
</reference>
<dbReference type="SUPFAM" id="SSF55811">
    <property type="entry name" value="Nudix"/>
    <property type="match status" value="1"/>
</dbReference>
<dbReference type="Proteomes" id="UP000807371">
    <property type="component" value="Unassembled WGS sequence"/>
</dbReference>
<evidence type="ECO:0000256" key="2">
    <source>
        <dbReference type="ARBA" id="ARBA00005582"/>
    </source>
</evidence>
<evidence type="ECO:0000313" key="6">
    <source>
        <dbReference type="EMBL" id="MBH5334340.1"/>
    </source>
</evidence>
<comment type="cofactor">
    <cofactor evidence="1">
        <name>Mg(2+)</name>
        <dbReference type="ChEBI" id="CHEBI:18420"/>
    </cofactor>
</comment>
<dbReference type="InterPro" id="IPR015797">
    <property type="entry name" value="NUDIX_hydrolase-like_dom_sf"/>
</dbReference>
<name>A0ABS0NGM0_9ACTN</name>
<dbReference type="Gene3D" id="3.90.79.10">
    <property type="entry name" value="Nucleoside Triphosphate Pyrophosphohydrolase"/>
    <property type="match status" value="1"/>
</dbReference>
<dbReference type="RefSeq" id="WP_197988051.1">
    <property type="nucleotide sequence ID" value="NZ_JACYXC010000001.1"/>
</dbReference>
<dbReference type="CDD" id="cd02883">
    <property type="entry name" value="NUDIX_Hydrolase"/>
    <property type="match status" value="1"/>
</dbReference>
<dbReference type="InterPro" id="IPR000086">
    <property type="entry name" value="NUDIX_hydrolase_dom"/>
</dbReference>
<feature type="domain" description="Nudix hydrolase" evidence="5">
    <location>
        <begin position="5"/>
        <end position="140"/>
    </location>
</feature>
<protein>
    <submittedName>
        <fullName evidence="6">NUDIX hydrolase</fullName>
    </submittedName>
</protein>
<comment type="similarity">
    <text evidence="2 4">Belongs to the Nudix hydrolase family.</text>
</comment>
<dbReference type="EMBL" id="JACYXC010000001">
    <property type="protein sequence ID" value="MBH5334340.1"/>
    <property type="molecule type" value="Genomic_DNA"/>
</dbReference>
<evidence type="ECO:0000256" key="1">
    <source>
        <dbReference type="ARBA" id="ARBA00001946"/>
    </source>
</evidence>
<proteinExistence type="inferred from homology"/>
<dbReference type="PANTHER" id="PTHR43046:SF16">
    <property type="entry name" value="ADP-RIBOSE PYROPHOSPHATASE YJHB-RELATED"/>
    <property type="match status" value="1"/>
</dbReference>
<dbReference type="PANTHER" id="PTHR43046">
    <property type="entry name" value="GDP-MANNOSE MANNOSYL HYDROLASE"/>
    <property type="match status" value="1"/>
</dbReference>
<evidence type="ECO:0000256" key="3">
    <source>
        <dbReference type="ARBA" id="ARBA00022801"/>
    </source>
</evidence>
<organism evidence="6 7">
    <name type="scientific">Streptomyces pactum</name>
    <dbReference type="NCBI Taxonomy" id="68249"/>
    <lineage>
        <taxon>Bacteria</taxon>
        <taxon>Bacillati</taxon>
        <taxon>Actinomycetota</taxon>
        <taxon>Actinomycetes</taxon>
        <taxon>Kitasatosporales</taxon>
        <taxon>Streptomycetaceae</taxon>
        <taxon>Streptomyces</taxon>
    </lineage>
</organism>
<accession>A0ABS0NGM0</accession>
<evidence type="ECO:0000259" key="5">
    <source>
        <dbReference type="PROSITE" id="PS51462"/>
    </source>
</evidence>
<dbReference type="InterPro" id="IPR020084">
    <property type="entry name" value="NUDIX_hydrolase_CS"/>
</dbReference>
<gene>
    <name evidence="6" type="ORF">IHE55_05780</name>
</gene>
<dbReference type="PROSITE" id="PS51462">
    <property type="entry name" value="NUDIX"/>
    <property type="match status" value="1"/>
</dbReference>
<keyword evidence="7" id="KW-1185">Reference proteome</keyword>
<keyword evidence="3 4" id="KW-0378">Hydrolase</keyword>
<dbReference type="PROSITE" id="PS00893">
    <property type="entry name" value="NUDIX_BOX"/>
    <property type="match status" value="1"/>
</dbReference>
<dbReference type="Pfam" id="PF00293">
    <property type="entry name" value="NUDIX"/>
    <property type="match status" value="1"/>
</dbReference>
<comment type="caution">
    <text evidence="6">The sequence shown here is derived from an EMBL/GenBank/DDBJ whole genome shotgun (WGS) entry which is preliminary data.</text>
</comment>
<dbReference type="InterPro" id="IPR020476">
    <property type="entry name" value="Nudix_hydrolase"/>
</dbReference>
<sequence length="152" mass="16725">MAKETLRVAAYAVIIDSGRILLARLNGTEGRRWTLPGGGIEHGEDPYHAVIREVAEETGYRVAVDELLGIDSHRRPSAYRRARPRTDFHAVRVLYTAHITGGELRHETGGSTDRAAWFDLRRVPGLTRVSVIDAALALHTARPADGHTVPTT</sequence>
<dbReference type="PRINTS" id="PR00502">
    <property type="entry name" value="NUDIXFAMILY"/>
</dbReference>
<dbReference type="GO" id="GO:0016787">
    <property type="term" value="F:hydrolase activity"/>
    <property type="evidence" value="ECO:0007669"/>
    <property type="project" value="UniProtKB-KW"/>
</dbReference>
<evidence type="ECO:0000256" key="4">
    <source>
        <dbReference type="RuleBase" id="RU003476"/>
    </source>
</evidence>
<evidence type="ECO:0000313" key="7">
    <source>
        <dbReference type="Proteomes" id="UP000807371"/>
    </source>
</evidence>